<organism evidence="1 2">
    <name type="scientific">Entomophthora muscae</name>
    <dbReference type="NCBI Taxonomy" id="34485"/>
    <lineage>
        <taxon>Eukaryota</taxon>
        <taxon>Fungi</taxon>
        <taxon>Fungi incertae sedis</taxon>
        <taxon>Zoopagomycota</taxon>
        <taxon>Entomophthoromycotina</taxon>
        <taxon>Entomophthoromycetes</taxon>
        <taxon>Entomophthorales</taxon>
        <taxon>Entomophthoraceae</taxon>
        <taxon>Entomophthora</taxon>
    </lineage>
</organism>
<sequence>MVKPICGSLQVVVEADKLVGDDPTRLLHLLDKIPGKATGPLFSGEILVKSLTSDNLGFYLPNPDLVSYTTEETPHATQPLLEEKLSASQGLPEAMECALICTPWLLTWSSIDGVKHLLPLKVFCVLLLTPLQSGYPSALLDGI</sequence>
<gene>
    <name evidence="1" type="ORF">DSO57_1020351</name>
</gene>
<dbReference type="EMBL" id="QTSX02001515">
    <property type="protein sequence ID" value="KAJ9080872.1"/>
    <property type="molecule type" value="Genomic_DNA"/>
</dbReference>
<reference evidence="1" key="1">
    <citation type="submission" date="2022-04" db="EMBL/GenBank/DDBJ databases">
        <title>Genome of the entomopathogenic fungus Entomophthora muscae.</title>
        <authorList>
            <person name="Elya C."/>
            <person name="Lovett B.R."/>
            <person name="Lee E."/>
            <person name="Macias A.M."/>
            <person name="Hajek A.E."/>
            <person name="De Bivort B.L."/>
            <person name="Kasson M.T."/>
            <person name="De Fine Licht H.H."/>
            <person name="Stajich J.E."/>
        </authorList>
    </citation>
    <scope>NUCLEOTIDE SEQUENCE</scope>
    <source>
        <strain evidence="1">Berkeley</strain>
    </source>
</reference>
<name>A0ACC2U1U7_9FUNG</name>
<accession>A0ACC2U1U7</accession>
<protein>
    <submittedName>
        <fullName evidence="1">Uncharacterized protein</fullName>
    </submittedName>
</protein>
<proteinExistence type="predicted"/>
<evidence type="ECO:0000313" key="2">
    <source>
        <dbReference type="Proteomes" id="UP001165960"/>
    </source>
</evidence>
<comment type="caution">
    <text evidence="1">The sequence shown here is derived from an EMBL/GenBank/DDBJ whole genome shotgun (WGS) entry which is preliminary data.</text>
</comment>
<evidence type="ECO:0000313" key="1">
    <source>
        <dbReference type="EMBL" id="KAJ9080872.1"/>
    </source>
</evidence>
<dbReference type="Proteomes" id="UP001165960">
    <property type="component" value="Unassembled WGS sequence"/>
</dbReference>
<keyword evidence="2" id="KW-1185">Reference proteome</keyword>